<name>A0AAV7DZX4_ARIFI</name>
<accession>A0AAV7DZX4</accession>
<dbReference type="PANTHER" id="PTHR33103:SF27">
    <property type="entry name" value="OS04G0594700 PROTEIN"/>
    <property type="match status" value="1"/>
</dbReference>
<evidence type="ECO:0008006" key="3">
    <source>
        <dbReference type="Google" id="ProtNLM"/>
    </source>
</evidence>
<dbReference type="EMBL" id="JAINDJ010000007">
    <property type="protein sequence ID" value="KAG9441505.1"/>
    <property type="molecule type" value="Genomic_DNA"/>
</dbReference>
<reference evidence="1 2" key="1">
    <citation type="submission" date="2021-07" db="EMBL/GenBank/DDBJ databases">
        <title>The Aristolochia fimbriata genome: insights into angiosperm evolution, floral development and chemical biosynthesis.</title>
        <authorList>
            <person name="Jiao Y."/>
        </authorList>
    </citation>
    <scope>NUCLEOTIDE SEQUENCE [LARGE SCALE GENOMIC DNA]</scope>
    <source>
        <strain evidence="1">IBCAS-2021</strain>
        <tissue evidence="1">Leaf</tissue>
    </source>
</reference>
<evidence type="ECO:0000313" key="1">
    <source>
        <dbReference type="EMBL" id="KAG9441505.1"/>
    </source>
</evidence>
<keyword evidence="2" id="KW-1185">Reference proteome</keyword>
<dbReference type="Proteomes" id="UP000825729">
    <property type="component" value="Unassembled WGS sequence"/>
</dbReference>
<dbReference type="AlphaFoldDB" id="A0AAV7DZX4"/>
<gene>
    <name evidence="1" type="ORF">H6P81_017359</name>
</gene>
<comment type="caution">
    <text evidence="1">The sequence shown here is derived from an EMBL/GenBank/DDBJ whole genome shotgun (WGS) entry which is preliminary data.</text>
</comment>
<evidence type="ECO:0000313" key="2">
    <source>
        <dbReference type="Proteomes" id="UP000825729"/>
    </source>
</evidence>
<organism evidence="1 2">
    <name type="scientific">Aristolochia fimbriata</name>
    <name type="common">White veined hardy Dutchman's pipe vine</name>
    <dbReference type="NCBI Taxonomy" id="158543"/>
    <lineage>
        <taxon>Eukaryota</taxon>
        <taxon>Viridiplantae</taxon>
        <taxon>Streptophyta</taxon>
        <taxon>Embryophyta</taxon>
        <taxon>Tracheophyta</taxon>
        <taxon>Spermatophyta</taxon>
        <taxon>Magnoliopsida</taxon>
        <taxon>Magnoliidae</taxon>
        <taxon>Piperales</taxon>
        <taxon>Aristolochiaceae</taxon>
        <taxon>Aristolochia</taxon>
    </lineage>
</organism>
<sequence>MAAEKKIPLKLMVDKEKKRVVWAETDSDFVDVVFSFLTMPIGTIVRLATKESKIGSMDGLYRSIEKMDEKYFQTPACKAMLLRPRNASQKKCHKLAVKIDDTTVSYLYWCSNCSVLQYYLDTCKKCGRVMPPQGEPEFSKVNGVFVKGRMEFVVKDDLQVIPVSATSSLFILQTLEIKDEMALEEMDIEFGREEAMNLLKCFLLSTTALTDGFLPKPENMVLGQVIKPSKTEKMTEKEDAKETLVDSKVMMQGKLIIRKSSDEVVYLEATEDMTNFIVSFLTFPVGLIAKLVGGYSLPGSAGNLYQSIEELKAEDHLNSKESKTELLNPKLACLMGSDDQLFGIEEAVLPYTNQCLNTKFAHSETKKGGSFMKGSSKFMLTDDLTVEMFSPSAAFSLLKKLNVPLHDLKVQDITIGAEEAVKLLRAAMTSTTVLTDVFCPKKEEHELHSPESSTASVIEEQFVCL</sequence>
<protein>
    <recommendedName>
        <fullName evidence="3">DUF674 domain-containing protein</fullName>
    </recommendedName>
</protein>
<proteinExistence type="predicted"/>
<dbReference type="PANTHER" id="PTHR33103">
    <property type="entry name" value="OS01G0153900 PROTEIN"/>
    <property type="match status" value="1"/>
</dbReference>
<dbReference type="Pfam" id="PF05056">
    <property type="entry name" value="DUF674"/>
    <property type="match status" value="1"/>
</dbReference>
<dbReference type="InterPro" id="IPR007750">
    <property type="entry name" value="DUF674"/>
</dbReference>